<evidence type="ECO:0000256" key="2">
    <source>
        <dbReference type="ARBA" id="ARBA00009477"/>
    </source>
</evidence>
<keyword evidence="9" id="KW-1185">Reference proteome</keyword>
<sequence>MKHYHVNPLLKALAIAASAIVVAGCGQSANENVNAVKPEVSVHTVIPQTVALTTELAGRTNAYLVSEVRPQVDGIVKKRLFKEGSDIKTGETLYEIDPATYQANHNSAKAALAKAQANHKVSSLRASRYKELVKINAVSKQDNDQATAELLQAQADVASARAALDMAAINLGYTEVKAPISGRIGQSAITPGALLSANQATPLAKIQQLDPIYVDVSQSSVELLRLRKALASGSLTSTDQARANVRLILEDGTEYGQSGELQFSDVSVDPGTGMVTLRAVFPNPEQQLLPGMYVRAVLEEGVRDQAVLLPQQGVTRDSKGNATALLVNAEGKVEARVLTVSRTIGDQWLVDDGIQAGEQVIVEGVQKVRPGDAVQTVEKNAATDAAVALSAG</sequence>
<dbReference type="PANTHER" id="PTHR30158:SF3">
    <property type="entry name" value="MULTIDRUG EFFLUX PUMP SUBUNIT ACRA-RELATED"/>
    <property type="match status" value="1"/>
</dbReference>
<evidence type="ECO:0000313" key="8">
    <source>
        <dbReference type="EMBL" id="MBK1780401.1"/>
    </source>
</evidence>
<feature type="chain" id="PRO_5045326340" evidence="3">
    <location>
        <begin position="24"/>
        <end position="392"/>
    </location>
</feature>
<evidence type="ECO:0000259" key="7">
    <source>
        <dbReference type="Pfam" id="PF25967"/>
    </source>
</evidence>
<feature type="signal peptide" evidence="3">
    <location>
        <begin position="1"/>
        <end position="23"/>
    </location>
</feature>
<organism evidence="8 9">
    <name type="scientific">Advenella mandrilli</name>
    <dbReference type="NCBI Taxonomy" id="2800330"/>
    <lineage>
        <taxon>Bacteria</taxon>
        <taxon>Pseudomonadati</taxon>
        <taxon>Pseudomonadota</taxon>
        <taxon>Betaproteobacteria</taxon>
        <taxon>Burkholderiales</taxon>
        <taxon>Alcaligenaceae</taxon>
    </lineage>
</organism>
<evidence type="ECO:0000313" key="9">
    <source>
        <dbReference type="Proteomes" id="UP000635316"/>
    </source>
</evidence>
<dbReference type="SUPFAM" id="SSF111369">
    <property type="entry name" value="HlyD-like secretion proteins"/>
    <property type="match status" value="1"/>
</dbReference>
<dbReference type="Pfam" id="PF25967">
    <property type="entry name" value="RND-MFP_C"/>
    <property type="match status" value="1"/>
</dbReference>
<dbReference type="Gene3D" id="2.40.420.20">
    <property type="match status" value="1"/>
</dbReference>
<proteinExistence type="inferred from homology"/>
<gene>
    <name evidence="8" type="ORF">JHL22_04150</name>
</gene>
<evidence type="ECO:0000256" key="1">
    <source>
        <dbReference type="ARBA" id="ARBA00004196"/>
    </source>
</evidence>
<feature type="domain" description="Multidrug resistance protein MdtA-like beta-barrel" evidence="6">
    <location>
        <begin position="211"/>
        <end position="301"/>
    </location>
</feature>
<protein>
    <submittedName>
        <fullName evidence="8">Efflux RND transporter periplasmic adaptor subunit</fullName>
    </submittedName>
</protein>
<dbReference type="Pfam" id="PF25876">
    <property type="entry name" value="HH_MFP_RND"/>
    <property type="match status" value="1"/>
</dbReference>
<reference evidence="8 9" key="1">
    <citation type="submission" date="2020-12" db="EMBL/GenBank/DDBJ databases">
        <authorList>
            <person name="Lu T."/>
            <person name="Wang Q."/>
            <person name="Han X."/>
        </authorList>
    </citation>
    <scope>NUCLEOTIDE SEQUENCE [LARGE SCALE GENOMIC DNA]</scope>
    <source>
        <strain evidence="8 9">WQ 585</strain>
    </source>
</reference>
<comment type="similarity">
    <text evidence="2">Belongs to the membrane fusion protein (MFP) (TC 8.A.1) family.</text>
</comment>
<dbReference type="Gene3D" id="2.40.50.100">
    <property type="match status" value="1"/>
</dbReference>
<dbReference type="Proteomes" id="UP000635316">
    <property type="component" value="Unassembled WGS sequence"/>
</dbReference>
<dbReference type="PROSITE" id="PS51257">
    <property type="entry name" value="PROKAR_LIPOPROTEIN"/>
    <property type="match status" value="1"/>
</dbReference>
<dbReference type="Gene3D" id="2.40.30.170">
    <property type="match status" value="1"/>
</dbReference>
<dbReference type="InterPro" id="IPR058627">
    <property type="entry name" value="MdtA-like_C"/>
</dbReference>
<comment type="subcellular location">
    <subcellularLocation>
        <location evidence="1">Cell envelope</location>
    </subcellularLocation>
</comment>
<feature type="domain" description="Multidrug resistance protein MdtA-like C-terminal permuted SH3" evidence="7">
    <location>
        <begin position="305"/>
        <end position="367"/>
    </location>
</feature>
<dbReference type="PANTHER" id="PTHR30158">
    <property type="entry name" value="ACRA/E-RELATED COMPONENT OF DRUG EFFLUX TRANSPORTER"/>
    <property type="match status" value="1"/>
</dbReference>
<name>A0ABS1EE27_9BURK</name>
<feature type="domain" description="Multidrug resistance protein MdtA-like barrel-sandwich hybrid" evidence="5">
    <location>
        <begin position="67"/>
        <end position="206"/>
    </location>
</feature>
<dbReference type="InterPro" id="IPR058626">
    <property type="entry name" value="MdtA-like_b-barrel"/>
</dbReference>
<dbReference type="Gene3D" id="1.10.287.470">
    <property type="entry name" value="Helix hairpin bin"/>
    <property type="match status" value="1"/>
</dbReference>
<evidence type="ECO:0000256" key="3">
    <source>
        <dbReference type="SAM" id="SignalP"/>
    </source>
</evidence>
<dbReference type="InterPro" id="IPR058625">
    <property type="entry name" value="MdtA-like_BSH"/>
</dbReference>
<comment type="caution">
    <text evidence="8">The sequence shown here is derived from an EMBL/GenBank/DDBJ whole genome shotgun (WGS) entry which is preliminary data.</text>
</comment>
<accession>A0ABS1EE27</accession>
<keyword evidence="3" id="KW-0732">Signal</keyword>
<feature type="domain" description="Multidrug resistance protein MdtA-like alpha-helical hairpin" evidence="4">
    <location>
        <begin position="105"/>
        <end position="174"/>
    </location>
</feature>
<dbReference type="InterPro" id="IPR006143">
    <property type="entry name" value="RND_pump_MFP"/>
</dbReference>
<evidence type="ECO:0000259" key="5">
    <source>
        <dbReference type="Pfam" id="PF25917"/>
    </source>
</evidence>
<dbReference type="InterPro" id="IPR058624">
    <property type="entry name" value="MdtA-like_HH"/>
</dbReference>
<dbReference type="RefSeq" id="WP_200234115.1">
    <property type="nucleotide sequence ID" value="NZ_JAENGP010000003.1"/>
</dbReference>
<evidence type="ECO:0000259" key="4">
    <source>
        <dbReference type="Pfam" id="PF25876"/>
    </source>
</evidence>
<dbReference type="NCBIfam" id="TIGR01730">
    <property type="entry name" value="RND_mfp"/>
    <property type="match status" value="1"/>
</dbReference>
<dbReference type="Pfam" id="PF25944">
    <property type="entry name" value="Beta-barrel_RND"/>
    <property type="match status" value="1"/>
</dbReference>
<evidence type="ECO:0000259" key="6">
    <source>
        <dbReference type="Pfam" id="PF25944"/>
    </source>
</evidence>
<dbReference type="Pfam" id="PF25917">
    <property type="entry name" value="BSH_RND"/>
    <property type="match status" value="1"/>
</dbReference>
<dbReference type="EMBL" id="JAENGP010000003">
    <property type="protein sequence ID" value="MBK1780401.1"/>
    <property type="molecule type" value="Genomic_DNA"/>
</dbReference>